<evidence type="ECO:0008006" key="4">
    <source>
        <dbReference type="Google" id="ProtNLM"/>
    </source>
</evidence>
<reference evidence="3" key="1">
    <citation type="journal article" date="2019" name="Int. J. Syst. Evol. Microbiol.">
        <title>The Global Catalogue of Microorganisms (GCM) 10K type strain sequencing project: providing services to taxonomists for standard genome sequencing and annotation.</title>
        <authorList>
            <consortium name="The Broad Institute Genomics Platform"/>
            <consortium name="The Broad Institute Genome Sequencing Center for Infectious Disease"/>
            <person name="Wu L."/>
            <person name="Ma J."/>
        </authorList>
    </citation>
    <scope>NUCLEOTIDE SEQUENCE [LARGE SCALE GENOMIC DNA]</scope>
    <source>
        <strain evidence="3">JCM 16902</strain>
    </source>
</reference>
<evidence type="ECO:0000313" key="3">
    <source>
        <dbReference type="Proteomes" id="UP001501074"/>
    </source>
</evidence>
<protein>
    <recommendedName>
        <fullName evidence="4">SWIM-type domain-containing protein</fullName>
    </recommendedName>
</protein>
<evidence type="ECO:0000313" key="2">
    <source>
        <dbReference type="EMBL" id="GAA3619503.1"/>
    </source>
</evidence>
<accession>A0ABP6ZV39</accession>
<proteinExistence type="predicted"/>
<comment type="caution">
    <text evidence="2">The sequence shown here is derived from an EMBL/GenBank/DDBJ whole genome shotgun (WGS) entry which is preliminary data.</text>
</comment>
<feature type="compositionally biased region" description="Low complexity" evidence="1">
    <location>
        <begin position="138"/>
        <end position="151"/>
    </location>
</feature>
<feature type="compositionally biased region" description="Low complexity" evidence="1">
    <location>
        <begin position="188"/>
        <end position="224"/>
    </location>
</feature>
<dbReference type="Proteomes" id="UP001501074">
    <property type="component" value="Unassembled WGS sequence"/>
</dbReference>
<feature type="compositionally biased region" description="Low complexity" evidence="1">
    <location>
        <begin position="232"/>
        <end position="244"/>
    </location>
</feature>
<feature type="region of interest" description="Disordered" evidence="1">
    <location>
        <begin position="90"/>
        <end position="164"/>
    </location>
</feature>
<evidence type="ECO:0000256" key="1">
    <source>
        <dbReference type="SAM" id="MobiDB-lite"/>
    </source>
</evidence>
<feature type="region of interest" description="Disordered" evidence="1">
    <location>
        <begin position="188"/>
        <end position="244"/>
    </location>
</feature>
<gene>
    <name evidence="2" type="ORF">GCM10022223_40410</name>
</gene>
<keyword evidence="3" id="KW-1185">Reference proteome</keyword>
<sequence>MNLPPADPELVASTVAGLPDRLQKRLDTTVSGSPGWNYADGVVDLGGAKVTLAPEDGSLRRPENVICDCLLAPVCLHRAAVVSVAPVADPAQEGRVREGSRAEGGWSAASGDPEVSGASAAPDPETSWPATSETAVQGPAATVPGAPAAATGGHGPAAPVPANPSKVAEPGSVVAGFVAPESVTAGTGATAAAQPTPGASAPTVPDPTAATPAASTPHSNPAASKPIFSTPTRSAAETSVTTASVAWKPPERAAAQMIWDAAGRLLEAGTAGAGAALQGQLLAGVHQARLRALNRLAAATTRVVSAVRAARADDASFSLPGLTADLLEVLSVAHAVSTGTGDPSVWRGTARTVYSGVGGLRLAGLCLEPVISSAGYAGVVVWLTDAEGRMWSVSDVKPGDAERVMSSAAGPVAVGETGLSHRDLSRAGMIMSSATANPDGRLGSGSGVRAVRAAGVGWTEPQLLDRFGTLNADTGAANAGDHRPRLLALTVCGDDRNALLAVDDQGQGVRLVGPVGDQHRIHRDNLRLLAAKPGLRMLAIARPPTGDVNGFAAPARFLGLPGTLELIAVGGGDLRLPAGLGGRADLGFDRLSSRFLRPSGPPPPFPATGEVTDPLLAYRRRLERVVSGGRRTLSVPGVPREVRSEAAMLRRDQLATASVLLERLLDAAQPAERDVFGRLATETGGDLARAWLAAGTYQRELLAAPF</sequence>
<dbReference type="EMBL" id="BAAAZO010000006">
    <property type="protein sequence ID" value="GAA3619503.1"/>
    <property type="molecule type" value="Genomic_DNA"/>
</dbReference>
<feature type="compositionally biased region" description="Basic and acidic residues" evidence="1">
    <location>
        <begin position="92"/>
        <end position="101"/>
    </location>
</feature>
<organism evidence="2 3">
    <name type="scientific">Kineosporia mesophila</name>
    <dbReference type="NCBI Taxonomy" id="566012"/>
    <lineage>
        <taxon>Bacteria</taxon>
        <taxon>Bacillati</taxon>
        <taxon>Actinomycetota</taxon>
        <taxon>Actinomycetes</taxon>
        <taxon>Kineosporiales</taxon>
        <taxon>Kineosporiaceae</taxon>
        <taxon>Kineosporia</taxon>
    </lineage>
</organism>
<name>A0ABP6ZV39_9ACTN</name>